<dbReference type="Gene3D" id="3.40.960.10">
    <property type="entry name" value="VSR Endonuclease"/>
    <property type="match status" value="1"/>
</dbReference>
<evidence type="ECO:0008006" key="3">
    <source>
        <dbReference type="Google" id="ProtNLM"/>
    </source>
</evidence>
<keyword evidence="2" id="KW-1185">Reference proteome</keyword>
<dbReference type="AlphaFoldDB" id="W9GIQ6"/>
<dbReference type="PATRIC" id="fig|584657.3.peg.4333"/>
<dbReference type="Proteomes" id="UP000019494">
    <property type="component" value="Unassembled WGS sequence"/>
</dbReference>
<reference evidence="2" key="1">
    <citation type="submission" date="2013-08" db="EMBL/GenBank/DDBJ databases">
        <title>Intrasporangium oryzae NRRL B-24470.</title>
        <authorList>
            <person name="Liu H."/>
            <person name="Wang G."/>
        </authorList>
    </citation>
    <scope>NUCLEOTIDE SEQUENCE [LARGE SCALE GENOMIC DNA]</scope>
    <source>
        <strain evidence="2">Q5-1</strain>
    </source>
</reference>
<accession>W9GIQ6</accession>
<sequence length="306" mass="34107">MDRFRLVAPTHGVRVEKRPVSLIERCSAIAPAMVAEFAFSHLTAAGLHGLPTSTGMDGDSAIHVIRPAGDLSFRRRGVRGHRGYDCRQVEQINGLPVVGLADTWVDMGELIGPGLPVGLDDLIVMGDAIATRLRTVDPLREALARRVRPRGKLTLLEALDWIRVGSESPAETRTRLVLVRGGLPEPILNEPIRTKSGLWVGRPDMTYLEPVRFALEVQGRRFHSGSEERAHDEDRYASFRNEGYKVVAVWDSDINSDSGRTALVLKAAEILCFPQTLLTLDQCAPRFFSTRMLELAEMRKRRLRRA</sequence>
<dbReference type="EMBL" id="AWQS01000466">
    <property type="protein sequence ID" value="EWT03784.1"/>
    <property type="molecule type" value="Genomic_DNA"/>
</dbReference>
<proteinExistence type="predicted"/>
<organism evidence="1 2">
    <name type="scientific">Intrasporangium chromatireducens Q5-1</name>
    <dbReference type="NCBI Taxonomy" id="584657"/>
    <lineage>
        <taxon>Bacteria</taxon>
        <taxon>Bacillati</taxon>
        <taxon>Actinomycetota</taxon>
        <taxon>Actinomycetes</taxon>
        <taxon>Micrococcales</taxon>
        <taxon>Intrasporangiaceae</taxon>
        <taxon>Intrasporangium</taxon>
    </lineage>
</organism>
<evidence type="ECO:0000313" key="2">
    <source>
        <dbReference type="Proteomes" id="UP000019494"/>
    </source>
</evidence>
<dbReference type="SUPFAM" id="SSF52980">
    <property type="entry name" value="Restriction endonuclease-like"/>
    <property type="match status" value="1"/>
</dbReference>
<name>W9GIQ6_9MICO</name>
<evidence type="ECO:0000313" key="1">
    <source>
        <dbReference type="EMBL" id="EWT03784.1"/>
    </source>
</evidence>
<protein>
    <recommendedName>
        <fullName evidence="3">DUF559 domain-containing protein</fullName>
    </recommendedName>
</protein>
<comment type="caution">
    <text evidence="1">The sequence shown here is derived from an EMBL/GenBank/DDBJ whole genome shotgun (WGS) entry which is preliminary data.</text>
</comment>
<gene>
    <name evidence="1" type="ORF">N864_18600</name>
</gene>
<dbReference type="InterPro" id="IPR011335">
    <property type="entry name" value="Restrct_endonuc-II-like"/>
</dbReference>